<dbReference type="Gene3D" id="3.20.20.450">
    <property type="entry name" value="EAL domain"/>
    <property type="match status" value="1"/>
</dbReference>
<dbReference type="InterPro" id="IPR050706">
    <property type="entry name" value="Cyclic-di-GMP_PDE-like"/>
</dbReference>
<dbReference type="InterPro" id="IPR001633">
    <property type="entry name" value="EAL_dom"/>
</dbReference>
<dbReference type="Pfam" id="PF00990">
    <property type="entry name" value="GGDEF"/>
    <property type="match status" value="1"/>
</dbReference>
<dbReference type="PROSITE" id="PS50883">
    <property type="entry name" value="EAL"/>
    <property type="match status" value="1"/>
</dbReference>
<feature type="domain" description="HAMP" evidence="3">
    <location>
        <begin position="307"/>
        <end position="359"/>
    </location>
</feature>
<dbReference type="CDD" id="cd06225">
    <property type="entry name" value="HAMP"/>
    <property type="match status" value="1"/>
</dbReference>
<dbReference type="InterPro" id="IPR029787">
    <property type="entry name" value="Nucleotide_cyclase"/>
</dbReference>
<dbReference type="SUPFAM" id="SSF158472">
    <property type="entry name" value="HAMP domain-like"/>
    <property type="match status" value="1"/>
</dbReference>
<reference evidence="5 6" key="1">
    <citation type="submission" date="2022-01" db="EMBL/GenBank/DDBJ databases">
        <title>Whole genome-based taxonomy of the Shewanellaceae.</title>
        <authorList>
            <person name="Martin-Rodriguez A.J."/>
        </authorList>
    </citation>
    <scope>NUCLEOTIDE SEQUENCE [LARGE SCALE GENOMIC DNA]</scope>
    <source>
        <strain evidence="5 6">DSM 24955</strain>
    </source>
</reference>
<dbReference type="SUPFAM" id="SSF141868">
    <property type="entry name" value="EAL domain-like"/>
    <property type="match status" value="1"/>
</dbReference>
<dbReference type="InterPro" id="IPR003660">
    <property type="entry name" value="HAMP_dom"/>
</dbReference>
<dbReference type="InterPro" id="IPR000160">
    <property type="entry name" value="GGDEF_dom"/>
</dbReference>
<dbReference type="RefSeq" id="WP_248954469.1">
    <property type="nucleotide sequence ID" value="NZ_JAKIKU010000001.1"/>
</dbReference>
<protein>
    <submittedName>
        <fullName evidence="5">EAL domain-containing protein</fullName>
    </submittedName>
</protein>
<evidence type="ECO:0000259" key="4">
    <source>
        <dbReference type="PROSITE" id="PS50887"/>
    </source>
</evidence>
<dbReference type="PANTHER" id="PTHR33121:SF71">
    <property type="entry name" value="OXYGEN SENSOR PROTEIN DOSP"/>
    <property type="match status" value="1"/>
</dbReference>
<dbReference type="PROSITE" id="PS50885">
    <property type="entry name" value="HAMP"/>
    <property type="match status" value="1"/>
</dbReference>
<proteinExistence type="predicted"/>
<organism evidence="5 6">
    <name type="scientific">Shewanella electrodiphila</name>
    <dbReference type="NCBI Taxonomy" id="934143"/>
    <lineage>
        <taxon>Bacteria</taxon>
        <taxon>Pseudomonadati</taxon>
        <taxon>Pseudomonadota</taxon>
        <taxon>Gammaproteobacteria</taxon>
        <taxon>Alteromonadales</taxon>
        <taxon>Shewanellaceae</taxon>
        <taxon>Shewanella</taxon>
    </lineage>
</organism>
<dbReference type="Gene3D" id="6.10.340.10">
    <property type="match status" value="1"/>
</dbReference>
<dbReference type="NCBIfam" id="TIGR00254">
    <property type="entry name" value="GGDEF"/>
    <property type="match status" value="1"/>
</dbReference>
<dbReference type="PANTHER" id="PTHR33121">
    <property type="entry name" value="CYCLIC DI-GMP PHOSPHODIESTERASE PDEF"/>
    <property type="match status" value="1"/>
</dbReference>
<keyword evidence="1" id="KW-0472">Membrane</keyword>
<dbReference type="SMART" id="SM00304">
    <property type="entry name" value="HAMP"/>
    <property type="match status" value="1"/>
</dbReference>
<dbReference type="InterPro" id="IPR043128">
    <property type="entry name" value="Rev_trsase/Diguanyl_cyclase"/>
</dbReference>
<comment type="caution">
    <text evidence="5">The sequence shown here is derived from an EMBL/GenBank/DDBJ whole genome shotgun (WGS) entry which is preliminary data.</text>
</comment>
<dbReference type="SMART" id="SM00267">
    <property type="entry name" value="GGDEF"/>
    <property type="match status" value="1"/>
</dbReference>
<name>A0ABT0KJA6_9GAMM</name>
<feature type="domain" description="GGDEF" evidence="4">
    <location>
        <begin position="391"/>
        <end position="520"/>
    </location>
</feature>
<keyword evidence="1" id="KW-0812">Transmembrane</keyword>
<dbReference type="SMART" id="SM00052">
    <property type="entry name" value="EAL"/>
    <property type="match status" value="1"/>
</dbReference>
<evidence type="ECO:0000259" key="2">
    <source>
        <dbReference type="PROSITE" id="PS50883"/>
    </source>
</evidence>
<dbReference type="SUPFAM" id="SSF103190">
    <property type="entry name" value="Sensory domain-like"/>
    <property type="match status" value="1"/>
</dbReference>
<dbReference type="Pfam" id="PF00672">
    <property type="entry name" value="HAMP"/>
    <property type="match status" value="1"/>
</dbReference>
<feature type="transmembrane region" description="Helical" evidence="1">
    <location>
        <begin position="283"/>
        <end position="306"/>
    </location>
</feature>
<accession>A0ABT0KJA6</accession>
<dbReference type="PROSITE" id="PS50887">
    <property type="entry name" value="GGDEF"/>
    <property type="match status" value="1"/>
</dbReference>
<dbReference type="EMBL" id="JAKIKU010000001">
    <property type="protein sequence ID" value="MCL1043912.1"/>
    <property type="molecule type" value="Genomic_DNA"/>
</dbReference>
<keyword evidence="6" id="KW-1185">Reference proteome</keyword>
<gene>
    <name evidence="5" type="ORF">L2737_01010</name>
</gene>
<evidence type="ECO:0000259" key="3">
    <source>
        <dbReference type="PROSITE" id="PS50885"/>
    </source>
</evidence>
<evidence type="ECO:0000313" key="5">
    <source>
        <dbReference type="EMBL" id="MCL1043912.1"/>
    </source>
</evidence>
<dbReference type="Pfam" id="PF00563">
    <property type="entry name" value="EAL"/>
    <property type="match status" value="1"/>
</dbReference>
<feature type="transmembrane region" description="Helical" evidence="1">
    <location>
        <begin position="12"/>
        <end position="34"/>
    </location>
</feature>
<dbReference type="InterPro" id="IPR035919">
    <property type="entry name" value="EAL_sf"/>
</dbReference>
<keyword evidence="1" id="KW-1133">Transmembrane helix</keyword>
<dbReference type="SUPFAM" id="SSF55073">
    <property type="entry name" value="Nucleotide cyclase"/>
    <property type="match status" value="1"/>
</dbReference>
<evidence type="ECO:0000313" key="6">
    <source>
        <dbReference type="Proteomes" id="UP001202134"/>
    </source>
</evidence>
<dbReference type="Proteomes" id="UP001202134">
    <property type="component" value="Unassembled WGS sequence"/>
</dbReference>
<evidence type="ECO:0000256" key="1">
    <source>
        <dbReference type="SAM" id="Phobius"/>
    </source>
</evidence>
<dbReference type="InterPro" id="IPR029151">
    <property type="entry name" value="Sensor-like_sf"/>
</dbReference>
<dbReference type="CDD" id="cd01949">
    <property type="entry name" value="GGDEF"/>
    <property type="match status" value="1"/>
</dbReference>
<dbReference type="CDD" id="cd01948">
    <property type="entry name" value="EAL"/>
    <property type="match status" value="1"/>
</dbReference>
<sequence length="784" mass="88643">MLKFFSSIQTRIFAFFMLLLIAVQAISFALTYFANKRLEQQQLESQLSIAELVFKSEYDNRNYYLTAFAETAAKDFGLKEVFIDDDRRSFLVALNNHRKRINADLAIAVDKQGNIIGQLLTTPDGANKGKVKVGPEQGKQFRTPLATEFEVISPLYSLDNYIYQLRFSPLTSGASNIIGWVGFGFIIGDELAQSISNQTGLNTGFILAKEQQKNQLISLSSNTYSIDANQAIDSFIQHNHLHDDYILWQSALGKVELNGANQAQLHAFMFLSRNDALQSSQEYWFQQLLLLLIILPISLFVAFIIARGVTKPLTLLIKQAKYIAKGNYNSKVEVGNSAEMRELAEEFTVMQQAILSRENKIAFQAYHDPLTNLGNKNELIRITSAWFEAKSPIAICQINIRRMTEINGTLGHVVGDLVIKEVGLRLASFNEIDSICRLNGDEFVVAIEHSDQKKLIQSINHIQKSIEAEYCYQDISLHLQTTIGVSFVHYPSDLETLLRQADTALQHAKKNRLHLQIYHQQIDVNTLDRLQLVNDLKPAIEHDELVLFYQPKLNLKLNKVTHVEALVRWQHPVRGMIPPDSFIPIAEKMGQMNALTRWVIDQALSQYLQWKEQGIELSIAVNISAENLKDDQFCHYVLQAIKDKQVPIDALTLEITEDAVVADPEYAIKQLTELRQQGLTLSIDDYGTGYSSLAQLKQLPVQELKIDKSFVQNLMVNEDDQIIVSSTLQLAHNLGLKVVAEGIEDEGSLKWLTQRGCEMGQGFYLSRPIEAKALTTWLSQSAYS</sequence>
<dbReference type="Gene3D" id="3.30.70.270">
    <property type="match status" value="1"/>
</dbReference>
<feature type="domain" description="EAL" evidence="2">
    <location>
        <begin position="529"/>
        <end position="782"/>
    </location>
</feature>